<dbReference type="EMBL" id="CP038026">
    <property type="protein sequence ID" value="QBQ39362.1"/>
    <property type="molecule type" value="Genomic_DNA"/>
</dbReference>
<evidence type="ECO:0000313" key="4">
    <source>
        <dbReference type="Proteomes" id="UP000294359"/>
    </source>
</evidence>
<dbReference type="Proteomes" id="UP000294359">
    <property type="component" value="Chromosome"/>
</dbReference>
<evidence type="ECO:0000259" key="2">
    <source>
        <dbReference type="Pfam" id="PF02120"/>
    </source>
</evidence>
<feature type="region of interest" description="Disordered" evidence="1">
    <location>
        <begin position="171"/>
        <end position="191"/>
    </location>
</feature>
<feature type="region of interest" description="Disordered" evidence="1">
    <location>
        <begin position="220"/>
        <end position="249"/>
    </location>
</feature>
<keyword evidence="4" id="KW-1185">Reference proteome</keyword>
<evidence type="ECO:0000256" key="1">
    <source>
        <dbReference type="SAM" id="MobiDB-lite"/>
    </source>
</evidence>
<dbReference type="Pfam" id="PF02120">
    <property type="entry name" value="Flg_hook"/>
    <property type="match status" value="1"/>
</dbReference>
<protein>
    <submittedName>
        <fullName evidence="3">Flagellar hook-length control protein FliK</fullName>
    </submittedName>
</protein>
<sequence>MSDGSFLVRVADTNARMMLPAGADVGADVPMTVVAAQPRPLLQVGTEPAQSPVVHTQTGAPTSSAATLLSKAPLTPREQLPQLDRNTPQPTLSPAARAIATALTQAYTAPGAPVIILGKTPLAGPGTPVPEQLGKQLQNALGESGLFYESHVAEWAAGKRPLQDLAREPQMQRHAEAQMRQSPAESAARALAGPDLSASQMINQQLHTQEQGKVQWHGEAWPGQPMQWEVRRDERDERSQRDAREGHEDAPVWRSGVKFRFPLLGKVAANVTMVGDQVHVQVQSDDDTTTETLRAWAGMLQGALDAAGAPLTSLSIGTTEGPVDAQ</sequence>
<dbReference type="Gene3D" id="3.30.750.140">
    <property type="match status" value="1"/>
</dbReference>
<proteinExistence type="predicted"/>
<name>A0ABX5SGW8_9BURK</name>
<dbReference type="InterPro" id="IPR038610">
    <property type="entry name" value="FliK-like_C_sf"/>
</dbReference>
<reference evidence="3 4" key="1">
    <citation type="submission" date="2019-03" db="EMBL/GenBank/DDBJ databases">
        <title>Draft Genome Sequences of Six Type Strains of the Genus Massilia.</title>
        <authorList>
            <person name="Miess H."/>
            <person name="Frediansyhah A."/>
            <person name="Gross H."/>
        </authorList>
    </citation>
    <scope>NUCLEOTIDE SEQUENCE [LARGE SCALE GENOMIC DNA]</scope>
    <source>
        <strain evidence="3 4">DSM 17505</strain>
    </source>
</reference>
<feature type="domain" description="Flagellar hook-length control protein-like C-terminal" evidence="2">
    <location>
        <begin position="247"/>
        <end position="322"/>
    </location>
</feature>
<keyword evidence="3" id="KW-0966">Cell projection</keyword>
<accession>A0ABX5SGW8</accession>
<feature type="region of interest" description="Disordered" evidence="1">
    <location>
        <begin position="46"/>
        <end position="91"/>
    </location>
</feature>
<gene>
    <name evidence="3" type="ORF">E1742_09755</name>
</gene>
<evidence type="ECO:0000313" key="3">
    <source>
        <dbReference type="EMBL" id="QBQ39362.1"/>
    </source>
</evidence>
<dbReference type="InterPro" id="IPR021136">
    <property type="entry name" value="Flagellar_hook_control-like_C"/>
</dbReference>
<feature type="compositionally biased region" description="Polar residues" evidence="1">
    <location>
        <begin position="53"/>
        <end position="67"/>
    </location>
</feature>
<feature type="compositionally biased region" description="Basic and acidic residues" evidence="1">
    <location>
        <begin position="229"/>
        <end position="249"/>
    </location>
</feature>
<organism evidence="3 4">
    <name type="scientific">Pseudoduganella plicata</name>
    <dbReference type="NCBI Taxonomy" id="321984"/>
    <lineage>
        <taxon>Bacteria</taxon>
        <taxon>Pseudomonadati</taxon>
        <taxon>Pseudomonadota</taxon>
        <taxon>Betaproteobacteria</taxon>
        <taxon>Burkholderiales</taxon>
        <taxon>Oxalobacteraceae</taxon>
        <taxon>Telluria group</taxon>
        <taxon>Pseudoduganella</taxon>
    </lineage>
</organism>
<keyword evidence="3" id="KW-0969">Cilium</keyword>
<keyword evidence="3" id="KW-0282">Flagellum</keyword>